<dbReference type="Pfam" id="PF01169">
    <property type="entry name" value="GDT1"/>
    <property type="match status" value="2"/>
</dbReference>
<comment type="subcellular location">
    <subcellularLocation>
        <location evidence="1">Membrane</location>
        <topology evidence="1">Multi-pass membrane protein</topology>
    </subcellularLocation>
</comment>
<feature type="compositionally biased region" description="Low complexity" evidence="6">
    <location>
        <begin position="460"/>
        <end position="476"/>
    </location>
</feature>
<evidence type="ECO:0000313" key="10">
    <source>
        <dbReference type="Proteomes" id="UP001583186"/>
    </source>
</evidence>
<keyword evidence="4 7" id="KW-1133">Transmembrane helix</keyword>
<keyword evidence="10" id="KW-1185">Reference proteome</keyword>
<feature type="region of interest" description="Disordered" evidence="6">
    <location>
        <begin position="132"/>
        <end position="305"/>
    </location>
</feature>
<name>A0ABR3Z6T5_9PEZI</name>
<dbReference type="InterPro" id="IPR001727">
    <property type="entry name" value="GDT1-like"/>
</dbReference>
<feature type="region of interest" description="Disordered" evidence="6">
    <location>
        <begin position="418"/>
        <end position="484"/>
    </location>
</feature>
<accession>A0ABR3Z6T5</accession>
<evidence type="ECO:0000256" key="7">
    <source>
        <dbReference type="SAM" id="Phobius"/>
    </source>
</evidence>
<evidence type="ECO:0000256" key="3">
    <source>
        <dbReference type="ARBA" id="ARBA00022692"/>
    </source>
</evidence>
<dbReference type="PANTHER" id="PTHR12608">
    <property type="entry name" value="TRANSMEMBRANE PROTEIN HTP-1 RELATED"/>
    <property type="match status" value="1"/>
</dbReference>
<feature type="chain" id="PRO_5045319960" evidence="8">
    <location>
        <begin position="47"/>
        <end position="596"/>
    </location>
</feature>
<comment type="similarity">
    <text evidence="2">Belongs to the GDT1 family.</text>
</comment>
<feature type="transmembrane region" description="Helical" evidence="7">
    <location>
        <begin position="539"/>
        <end position="560"/>
    </location>
</feature>
<feature type="transmembrane region" description="Helical" evidence="7">
    <location>
        <begin position="375"/>
        <end position="392"/>
    </location>
</feature>
<evidence type="ECO:0000256" key="4">
    <source>
        <dbReference type="ARBA" id="ARBA00022989"/>
    </source>
</evidence>
<proteinExistence type="inferred from homology"/>
<dbReference type="PANTHER" id="PTHR12608:SF1">
    <property type="entry name" value="TRANSMEMBRANE PROTEIN 165"/>
    <property type="match status" value="1"/>
</dbReference>
<feature type="compositionally biased region" description="Basic and acidic residues" evidence="6">
    <location>
        <begin position="196"/>
        <end position="249"/>
    </location>
</feature>
<organism evidence="9 10">
    <name type="scientific">Sporothrix stenoceras</name>
    <dbReference type="NCBI Taxonomy" id="5173"/>
    <lineage>
        <taxon>Eukaryota</taxon>
        <taxon>Fungi</taxon>
        <taxon>Dikarya</taxon>
        <taxon>Ascomycota</taxon>
        <taxon>Pezizomycotina</taxon>
        <taxon>Sordariomycetes</taxon>
        <taxon>Sordariomycetidae</taxon>
        <taxon>Ophiostomatales</taxon>
        <taxon>Ophiostomataceae</taxon>
        <taxon>Sporothrix</taxon>
    </lineage>
</organism>
<sequence>MSSLHNSSSAHPPSRTTQRCSRLQSSRRRRALALAILPLLVAPSFAAAVGAADAKAAPAAAAVPAAAEVAGTAADAVAAADAVVGGLAASGAAAVLEAAVTPGAAAAAGAAAVAPATGAKKLDAATALKEVPFDGKDGRPHEGPFVEIDNSRKSDSEKTSVYIDGKKVPESNDGVMDDKNRVAPKHGTTGMTGGVSEKDKQRKAIEGQTGERVENTPETPKEVPALPHHEEEKIHGQGFSKDGKVKDAAGNELSGGFEKPSDLPDKTHDKAIPLPGSAQKDHLDVKTPTDKSKLPARPDGEEDGSLIQPMHSFLLSLTMILFSEVGDKTFLVAALMAMKHDRIVVFTAAFSALFTMTVLSAVLGHAVPVLIPKRITNFLAAGLFLIFGGKLLREGMSMGSDEGVGAEMQEVEMELAEKEHLARENGRRSSRAGPDALEMGMGGPGAAPNGRLPRSQSRFSTPNRSASSSLSPPRGRGSWGGSANSGVASSMKTLGSGLSNLASLLLSPAWVQTFVMTFLGEWGDRSQIATIAMAAGQDYWWVTLGAVIGHACCTGVAVLGGRALAGRVSMKVVTVGGAVSFLIFGVIYLFEAFYAS</sequence>
<keyword evidence="5 7" id="KW-0472">Membrane</keyword>
<feature type="transmembrane region" description="Helical" evidence="7">
    <location>
        <begin position="572"/>
        <end position="590"/>
    </location>
</feature>
<feature type="region of interest" description="Disordered" evidence="6">
    <location>
        <begin position="1"/>
        <end position="24"/>
    </location>
</feature>
<protein>
    <submittedName>
        <fullName evidence="9">GCR1-dependent translation factor 1</fullName>
    </submittedName>
</protein>
<feature type="compositionally biased region" description="Polar residues" evidence="6">
    <location>
        <begin position="1"/>
        <end position="18"/>
    </location>
</feature>
<feature type="signal peptide" evidence="8">
    <location>
        <begin position="1"/>
        <end position="46"/>
    </location>
</feature>
<feature type="compositionally biased region" description="Basic and acidic residues" evidence="6">
    <location>
        <begin position="418"/>
        <end position="427"/>
    </location>
</feature>
<keyword evidence="3 7" id="KW-0812">Transmembrane</keyword>
<reference evidence="9 10" key="1">
    <citation type="journal article" date="2024" name="IMA Fungus">
        <title>IMA Genome - F19 : A genome assembly and annotation guide to empower mycologists, including annotated draft genome sequences of Ceratocystis pirilliformis, Diaporthe australafricana, Fusarium ophioides, Paecilomyces lecythidis, and Sporothrix stenoceras.</title>
        <authorList>
            <person name="Aylward J."/>
            <person name="Wilson A.M."/>
            <person name="Visagie C.M."/>
            <person name="Spraker J."/>
            <person name="Barnes I."/>
            <person name="Buitendag C."/>
            <person name="Ceriani C."/>
            <person name="Del Mar Angel L."/>
            <person name="du Plessis D."/>
            <person name="Fuchs T."/>
            <person name="Gasser K."/>
            <person name="Kramer D."/>
            <person name="Li W."/>
            <person name="Munsamy K."/>
            <person name="Piso A."/>
            <person name="Price J.L."/>
            <person name="Sonnekus B."/>
            <person name="Thomas C."/>
            <person name="van der Nest A."/>
            <person name="van Dijk A."/>
            <person name="van Heerden A."/>
            <person name="van Vuuren N."/>
            <person name="Yilmaz N."/>
            <person name="Duong T.A."/>
            <person name="van der Merwe N.A."/>
            <person name="Wingfield M.J."/>
            <person name="Wingfield B.D."/>
        </authorList>
    </citation>
    <scope>NUCLEOTIDE SEQUENCE [LARGE SCALE GENOMIC DNA]</scope>
    <source>
        <strain evidence="9 10">CMW 5346</strain>
    </source>
</reference>
<dbReference type="InterPro" id="IPR049555">
    <property type="entry name" value="GDT1-like_CS"/>
</dbReference>
<dbReference type="PROSITE" id="PS01214">
    <property type="entry name" value="UPF0016"/>
    <property type="match status" value="1"/>
</dbReference>
<dbReference type="Proteomes" id="UP001583186">
    <property type="component" value="Unassembled WGS sequence"/>
</dbReference>
<dbReference type="EMBL" id="JAWCUI010000023">
    <property type="protein sequence ID" value="KAL1896350.1"/>
    <property type="molecule type" value="Genomic_DNA"/>
</dbReference>
<feature type="transmembrane region" description="Helical" evidence="7">
    <location>
        <begin position="501"/>
        <end position="519"/>
    </location>
</feature>
<evidence type="ECO:0000313" key="9">
    <source>
        <dbReference type="EMBL" id="KAL1896350.1"/>
    </source>
</evidence>
<feature type="compositionally biased region" description="Basic and acidic residues" evidence="6">
    <location>
        <begin position="132"/>
        <end position="181"/>
    </location>
</feature>
<comment type="caution">
    <text evidence="9">The sequence shown here is derived from an EMBL/GenBank/DDBJ whole genome shotgun (WGS) entry which is preliminary data.</text>
</comment>
<evidence type="ECO:0000256" key="1">
    <source>
        <dbReference type="ARBA" id="ARBA00004141"/>
    </source>
</evidence>
<keyword evidence="8" id="KW-0732">Signal</keyword>
<evidence type="ECO:0000256" key="5">
    <source>
        <dbReference type="ARBA" id="ARBA00023136"/>
    </source>
</evidence>
<evidence type="ECO:0000256" key="6">
    <source>
        <dbReference type="SAM" id="MobiDB-lite"/>
    </source>
</evidence>
<evidence type="ECO:0000256" key="8">
    <source>
        <dbReference type="SAM" id="SignalP"/>
    </source>
</evidence>
<feature type="compositionally biased region" description="Basic and acidic residues" evidence="6">
    <location>
        <begin position="259"/>
        <end position="271"/>
    </location>
</feature>
<feature type="compositionally biased region" description="Basic and acidic residues" evidence="6">
    <location>
        <begin position="279"/>
        <end position="299"/>
    </location>
</feature>
<evidence type="ECO:0000256" key="2">
    <source>
        <dbReference type="ARBA" id="ARBA00009190"/>
    </source>
</evidence>
<gene>
    <name evidence="9" type="primary">GDT1</name>
    <name evidence="9" type="ORF">Sste5346_004735</name>
</gene>
<feature type="transmembrane region" description="Helical" evidence="7">
    <location>
        <begin position="343"/>
        <end position="363"/>
    </location>
</feature>